<evidence type="ECO:0000256" key="6">
    <source>
        <dbReference type="SAM" id="MobiDB-lite"/>
    </source>
</evidence>
<dbReference type="GeneTree" id="ENSGT01030000235205"/>
<name>A0A667YCQ7_9TELE</name>
<protein>
    <submittedName>
        <fullName evidence="8">Uncharacterized LOC115357737</fullName>
    </submittedName>
</protein>
<dbReference type="Ensembl" id="ENSMMDT00005026064.1">
    <property type="protein sequence ID" value="ENSMMDP00005025527.1"/>
    <property type="gene ID" value="ENSMMDG00005012232.1"/>
</dbReference>
<dbReference type="InterPro" id="IPR006612">
    <property type="entry name" value="THAP_Znf"/>
</dbReference>
<dbReference type="InParanoid" id="A0A667YCQ7"/>
<dbReference type="AlphaFoldDB" id="A0A667YCQ7"/>
<dbReference type="RefSeq" id="XP_029905245.1">
    <property type="nucleotide sequence ID" value="XM_030049385.1"/>
</dbReference>
<organism evidence="8 9">
    <name type="scientific">Myripristis murdjan</name>
    <name type="common">pinecone soldierfish</name>
    <dbReference type="NCBI Taxonomy" id="586833"/>
    <lineage>
        <taxon>Eukaryota</taxon>
        <taxon>Metazoa</taxon>
        <taxon>Chordata</taxon>
        <taxon>Craniata</taxon>
        <taxon>Vertebrata</taxon>
        <taxon>Euteleostomi</taxon>
        <taxon>Actinopterygii</taxon>
        <taxon>Neopterygii</taxon>
        <taxon>Teleostei</taxon>
        <taxon>Neoteleostei</taxon>
        <taxon>Acanthomorphata</taxon>
        <taxon>Holocentriformes</taxon>
        <taxon>Holocentridae</taxon>
        <taxon>Myripristis</taxon>
    </lineage>
</organism>
<reference evidence="8" key="2">
    <citation type="submission" date="2025-08" db="UniProtKB">
        <authorList>
            <consortium name="Ensembl"/>
        </authorList>
    </citation>
    <scope>IDENTIFICATION</scope>
</reference>
<keyword evidence="4 5" id="KW-0238">DNA-binding</keyword>
<keyword evidence="1" id="KW-0479">Metal-binding</keyword>
<feature type="region of interest" description="Disordered" evidence="6">
    <location>
        <begin position="178"/>
        <end position="197"/>
    </location>
</feature>
<dbReference type="GO" id="GO:0008270">
    <property type="term" value="F:zinc ion binding"/>
    <property type="evidence" value="ECO:0007669"/>
    <property type="project" value="UniProtKB-KW"/>
</dbReference>
<feature type="domain" description="THAP-type" evidence="7">
    <location>
        <begin position="1"/>
        <end position="92"/>
    </location>
</feature>
<evidence type="ECO:0000256" key="2">
    <source>
        <dbReference type="ARBA" id="ARBA00022771"/>
    </source>
</evidence>
<keyword evidence="9" id="KW-1185">Reference proteome</keyword>
<dbReference type="SMART" id="SM00980">
    <property type="entry name" value="THAP"/>
    <property type="match status" value="1"/>
</dbReference>
<evidence type="ECO:0000256" key="5">
    <source>
        <dbReference type="PROSITE-ProRule" id="PRU00309"/>
    </source>
</evidence>
<dbReference type="PROSITE" id="PS50950">
    <property type="entry name" value="ZF_THAP"/>
    <property type="match status" value="1"/>
</dbReference>
<dbReference type="Proteomes" id="UP000472263">
    <property type="component" value="Chromosome 4"/>
</dbReference>
<gene>
    <name evidence="8" type="primary">LOC115357737</name>
</gene>
<proteinExistence type="predicted"/>
<evidence type="ECO:0000256" key="1">
    <source>
        <dbReference type="ARBA" id="ARBA00022723"/>
    </source>
</evidence>
<dbReference type="SUPFAM" id="SSF57716">
    <property type="entry name" value="Glucocorticoid receptor-like (DNA-binding domain)"/>
    <property type="match status" value="1"/>
</dbReference>
<reference evidence="8" key="1">
    <citation type="submission" date="2019-06" db="EMBL/GenBank/DDBJ databases">
        <authorList>
            <consortium name="Wellcome Sanger Institute Data Sharing"/>
        </authorList>
    </citation>
    <scope>NUCLEOTIDE SEQUENCE [LARGE SCALE GENOMIC DNA]</scope>
</reference>
<dbReference type="Gene3D" id="6.20.210.20">
    <property type="entry name" value="THAP domain"/>
    <property type="match status" value="1"/>
</dbReference>
<evidence type="ECO:0000313" key="9">
    <source>
        <dbReference type="Proteomes" id="UP000472263"/>
    </source>
</evidence>
<keyword evidence="3" id="KW-0862">Zinc</keyword>
<evidence type="ECO:0000313" key="8">
    <source>
        <dbReference type="Ensembl" id="ENSMMDP00005025527.1"/>
    </source>
</evidence>
<accession>A0A667YCQ7</accession>
<evidence type="ECO:0000259" key="7">
    <source>
        <dbReference type="PROSITE" id="PS50950"/>
    </source>
</evidence>
<feature type="compositionally biased region" description="Low complexity" evidence="6">
    <location>
        <begin position="180"/>
        <end position="190"/>
    </location>
</feature>
<evidence type="ECO:0000256" key="3">
    <source>
        <dbReference type="ARBA" id="ARBA00022833"/>
    </source>
</evidence>
<evidence type="ECO:0000256" key="4">
    <source>
        <dbReference type="ARBA" id="ARBA00023125"/>
    </source>
</evidence>
<sequence>MPRKCVVPTCHNIQCRPAGTRVMFHRLTAGNKERMRRWLTALNMNPNTPLSDVKKMLICSEHFVKDDYFERMQQTTRTMRLILKGTADPSVGIPQRGPRAAPEAEASTSGKYIDLAHSWTHQSDMMSSYTTTSSAKTMLFFPETRGKDTTTDSSALDISMTLEVASDPGDLSFVPFTNPSDSDNGSSSGSTTACTKGQIRGWRDRQWIVSESSLMELFKRCNVCGADAFVEKITPAGSRIQVTWNCLNKHTGDWESCPSVCGK</sequence>
<dbReference type="Pfam" id="PF05485">
    <property type="entry name" value="THAP"/>
    <property type="match status" value="1"/>
</dbReference>
<dbReference type="GeneID" id="115357737"/>
<dbReference type="GO" id="GO:0003677">
    <property type="term" value="F:DNA binding"/>
    <property type="evidence" value="ECO:0007669"/>
    <property type="project" value="UniProtKB-UniRule"/>
</dbReference>
<dbReference type="InterPro" id="IPR038441">
    <property type="entry name" value="THAP_Znf_sf"/>
</dbReference>
<feature type="region of interest" description="Disordered" evidence="6">
    <location>
        <begin position="88"/>
        <end position="107"/>
    </location>
</feature>
<keyword evidence="2 5" id="KW-0863">Zinc-finger</keyword>
<reference evidence="8" key="3">
    <citation type="submission" date="2025-09" db="UniProtKB">
        <authorList>
            <consortium name="Ensembl"/>
        </authorList>
    </citation>
    <scope>IDENTIFICATION</scope>
</reference>